<accession>A0A0F7RWU4</accession>
<dbReference type="Proteomes" id="UP000242770">
    <property type="component" value="Unassembled WGS sequence"/>
</dbReference>
<dbReference type="PROSITE" id="PS51184">
    <property type="entry name" value="JMJC"/>
    <property type="match status" value="1"/>
</dbReference>
<keyword evidence="13" id="KW-1185">Reference proteome</keyword>
<comment type="catalytic activity">
    <reaction evidence="10">
        <text>N(6),N(6)-dimethyl-L-lysyl(36)-[histone H3] + 2 2-oxoglutarate + 2 O2 = L-lysyl(36)-[histone H3] + 2 formaldehyde + 2 succinate + 2 CO2</text>
        <dbReference type="Rhea" id="RHEA:42032"/>
        <dbReference type="Rhea" id="RHEA-COMP:9785"/>
        <dbReference type="Rhea" id="RHEA-COMP:9787"/>
        <dbReference type="ChEBI" id="CHEBI:15379"/>
        <dbReference type="ChEBI" id="CHEBI:16526"/>
        <dbReference type="ChEBI" id="CHEBI:16810"/>
        <dbReference type="ChEBI" id="CHEBI:16842"/>
        <dbReference type="ChEBI" id="CHEBI:29969"/>
        <dbReference type="ChEBI" id="CHEBI:30031"/>
        <dbReference type="ChEBI" id="CHEBI:61976"/>
        <dbReference type="EC" id="1.14.11.27"/>
    </reaction>
</comment>
<keyword evidence="5" id="KW-0560">Oxidoreductase</keyword>
<dbReference type="SUPFAM" id="SSF51197">
    <property type="entry name" value="Clavaminate synthase-like"/>
    <property type="match status" value="1"/>
</dbReference>
<gene>
    <name evidence="12" type="primary">SSCI67510.1</name>
</gene>
<comment type="cofactor">
    <cofactor evidence="1">
        <name>Fe(2+)</name>
        <dbReference type="ChEBI" id="CHEBI:29033"/>
    </cofactor>
</comment>
<keyword evidence="8" id="KW-0804">Transcription</keyword>
<sequence length="60" mass="7028">MLIPSGWLHCVYTPKNTLVVGGNFLTDWNVATQWKLVEIEEATKVPKKFRFPHLKRLSWC</sequence>
<evidence type="ECO:0000256" key="2">
    <source>
        <dbReference type="ARBA" id="ARBA00008037"/>
    </source>
</evidence>
<organism evidence="12 13">
    <name type="scientific">Sporisorium scitamineum</name>
    <dbReference type="NCBI Taxonomy" id="49012"/>
    <lineage>
        <taxon>Eukaryota</taxon>
        <taxon>Fungi</taxon>
        <taxon>Dikarya</taxon>
        <taxon>Basidiomycota</taxon>
        <taxon>Ustilaginomycotina</taxon>
        <taxon>Ustilaginomycetes</taxon>
        <taxon>Ustilaginales</taxon>
        <taxon>Ustilaginaceae</taxon>
        <taxon>Sporisorium</taxon>
    </lineage>
</organism>
<name>A0A0F7RWU4_9BASI</name>
<dbReference type="InterPro" id="IPR050690">
    <property type="entry name" value="JHDM1_Histone_Demethylase"/>
</dbReference>
<evidence type="ECO:0000256" key="9">
    <source>
        <dbReference type="ARBA" id="ARBA00031083"/>
    </source>
</evidence>
<dbReference type="EMBL" id="CCFA01004005">
    <property type="protein sequence ID" value="CDS01486.1"/>
    <property type="molecule type" value="Genomic_DNA"/>
</dbReference>
<dbReference type="STRING" id="49012.A0A0F7RWU4"/>
<evidence type="ECO:0000313" key="13">
    <source>
        <dbReference type="Proteomes" id="UP000242770"/>
    </source>
</evidence>
<proteinExistence type="inferred from homology"/>
<keyword evidence="7" id="KW-0805">Transcription regulation</keyword>
<dbReference type="EC" id="1.14.11.27" evidence="3"/>
<evidence type="ECO:0000256" key="3">
    <source>
        <dbReference type="ARBA" id="ARBA00013246"/>
    </source>
</evidence>
<evidence type="ECO:0000256" key="10">
    <source>
        <dbReference type="ARBA" id="ARBA00047915"/>
    </source>
</evidence>
<evidence type="ECO:0000256" key="6">
    <source>
        <dbReference type="ARBA" id="ARBA00023004"/>
    </source>
</evidence>
<evidence type="ECO:0000256" key="5">
    <source>
        <dbReference type="ARBA" id="ARBA00023002"/>
    </source>
</evidence>
<dbReference type="InterPro" id="IPR003347">
    <property type="entry name" value="JmjC_dom"/>
</dbReference>
<dbReference type="GO" id="GO:0046872">
    <property type="term" value="F:metal ion binding"/>
    <property type="evidence" value="ECO:0007669"/>
    <property type="project" value="UniProtKB-KW"/>
</dbReference>
<reference evidence="13" key="1">
    <citation type="submission" date="2014-06" db="EMBL/GenBank/DDBJ databases">
        <authorList>
            <person name="Berkman P.J."/>
        </authorList>
    </citation>
    <scope>NUCLEOTIDE SEQUENCE [LARGE SCALE GENOMIC DNA]</scope>
</reference>
<evidence type="ECO:0000256" key="4">
    <source>
        <dbReference type="ARBA" id="ARBA00022723"/>
    </source>
</evidence>
<dbReference type="GO" id="GO:0140680">
    <property type="term" value="F:histone H3K36me/H3K36me2 demethylase activity"/>
    <property type="evidence" value="ECO:0007669"/>
    <property type="project" value="UniProtKB-EC"/>
</dbReference>
<dbReference type="AlphaFoldDB" id="A0A0F7RWU4"/>
<evidence type="ECO:0000256" key="8">
    <source>
        <dbReference type="ARBA" id="ARBA00023163"/>
    </source>
</evidence>
<protein>
    <recommendedName>
        <fullName evidence="3">[histone H3]-dimethyl-L-lysine(36) demethylase</fullName>
        <ecNumber evidence="3">1.14.11.27</ecNumber>
    </recommendedName>
    <alternativeName>
        <fullName evidence="9">[Histone-H3]-lysine-36 demethylase 1</fullName>
    </alternativeName>
</protein>
<evidence type="ECO:0000256" key="1">
    <source>
        <dbReference type="ARBA" id="ARBA00001954"/>
    </source>
</evidence>
<keyword evidence="6" id="KW-0408">Iron</keyword>
<dbReference type="PANTHER" id="PTHR23123">
    <property type="entry name" value="PHD/F-BOX CONTAINING PROTEIN"/>
    <property type="match status" value="1"/>
</dbReference>
<keyword evidence="4" id="KW-0479">Metal-binding</keyword>
<feature type="domain" description="JmjC" evidence="11">
    <location>
        <begin position="1"/>
        <end position="41"/>
    </location>
</feature>
<evidence type="ECO:0000259" key="11">
    <source>
        <dbReference type="PROSITE" id="PS51184"/>
    </source>
</evidence>
<evidence type="ECO:0000313" key="12">
    <source>
        <dbReference type="EMBL" id="CDS01486.1"/>
    </source>
</evidence>
<comment type="similarity">
    <text evidence="2">Belongs to the JHDM1 histone demethylase family.</text>
</comment>
<evidence type="ECO:0000256" key="7">
    <source>
        <dbReference type="ARBA" id="ARBA00023015"/>
    </source>
</evidence>
<dbReference type="Gene3D" id="2.60.120.650">
    <property type="entry name" value="Cupin"/>
    <property type="match status" value="1"/>
</dbReference>